<proteinExistence type="predicted"/>
<keyword evidence="3" id="KW-1185">Reference proteome</keyword>
<evidence type="ECO:0000313" key="3">
    <source>
        <dbReference type="Proteomes" id="UP000078544"/>
    </source>
</evidence>
<gene>
    <name evidence="2" type="ORF">AAL_07000</name>
</gene>
<dbReference type="OrthoDB" id="4085451at2759"/>
<dbReference type="Proteomes" id="UP000078544">
    <property type="component" value="Unassembled WGS sequence"/>
</dbReference>
<reference evidence="2 3" key="1">
    <citation type="journal article" date="2016" name="Genome Biol. Evol.">
        <title>Divergent and convergent evolution of fungal pathogenicity.</title>
        <authorList>
            <person name="Shang Y."/>
            <person name="Xiao G."/>
            <person name="Zheng P."/>
            <person name="Cen K."/>
            <person name="Zhan S."/>
            <person name="Wang C."/>
        </authorList>
    </citation>
    <scope>NUCLEOTIDE SEQUENCE [LARGE SCALE GENOMIC DNA]</scope>
    <source>
        <strain evidence="2 3">RCEF 2490</strain>
    </source>
</reference>
<dbReference type="AlphaFoldDB" id="A0A167Y283"/>
<dbReference type="EMBL" id="AZGY01000020">
    <property type="protein sequence ID" value="KZZ90774.1"/>
    <property type="molecule type" value="Genomic_DNA"/>
</dbReference>
<dbReference type="Pfam" id="PF22943">
    <property type="entry name" value="HTH_68"/>
    <property type="match status" value="1"/>
</dbReference>
<dbReference type="STRING" id="1081109.A0A167Y283"/>
<name>A0A167Y283_9HYPO</name>
<dbReference type="InterPro" id="IPR054448">
    <property type="entry name" value="HTH_put_ascomycetes"/>
</dbReference>
<comment type="caution">
    <text evidence="2">The sequence shown here is derived from an EMBL/GenBank/DDBJ whole genome shotgun (WGS) entry which is preliminary data.</text>
</comment>
<protein>
    <recommendedName>
        <fullName evidence="1">Helix-turn-helix domain-containing protein</fullName>
    </recommendedName>
</protein>
<accession>A0A167Y283</accession>
<evidence type="ECO:0000313" key="2">
    <source>
        <dbReference type="EMBL" id="KZZ90774.1"/>
    </source>
</evidence>
<organism evidence="2 3">
    <name type="scientific">Moelleriella libera RCEF 2490</name>
    <dbReference type="NCBI Taxonomy" id="1081109"/>
    <lineage>
        <taxon>Eukaryota</taxon>
        <taxon>Fungi</taxon>
        <taxon>Dikarya</taxon>
        <taxon>Ascomycota</taxon>
        <taxon>Pezizomycotina</taxon>
        <taxon>Sordariomycetes</taxon>
        <taxon>Hypocreomycetidae</taxon>
        <taxon>Hypocreales</taxon>
        <taxon>Clavicipitaceae</taxon>
        <taxon>Moelleriella</taxon>
    </lineage>
</organism>
<sequence>MGSSASKAARESAKHPRKFPYRDLTEGQIACSKASSKYRHRKGLTNGGGAEAVDAQSDNFARRLHEVGVVQADHVIRTPYTAPQQGQRAQSDPSMQAAMPSSLDNTTLLVLRARKSLQKAADDAVNLAGVTQHTKRFVDMRTLMDALSMRQRGISTPVIERKLGLHPGMMERLGNPKVVTHASGR</sequence>
<feature type="domain" description="Helix-turn-helix" evidence="1">
    <location>
        <begin position="137"/>
        <end position="181"/>
    </location>
</feature>
<evidence type="ECO:0000259" key="1">
    <source>
        <dbReference type="Pfam" id="PF22943"/>
    </source>
</evidence>